<proteinExistence type="predicted"/>
<dbReference type="EMBL" id="ONZG01000002">
    <property type="protein sequence ID" value="SPJ27640.1"/>
    <property type="molecule type" value="Genomic_DNA"/>
</dbReference>
<dbReference type="RefSeq" id="WP_108785902.1">
    <property type="nucleotide sequence ID" value="NZ_ONZG01000002.1"/>
</dbReference>
<sequence>MDDKEQAEGEKRVREHLIEPLLALGLARPTTLTKAAFETMLRTLAQMLARMSEAELAVLKAWALKNPGGPNRDRFPIAAHMLAAAKTIRPPDKTDAGPFARRVMASPAGDEAFKHGFAPELLAYVRANPGKWPQSLTLEKLRNQARPAYVRFEDLLLRENRDQEISPADRRFLANRKAQIDTCCQIAAKGKAGEKAA</sequence>
<organism evidence="1 2">
    <name type="scientific">Falsiruegeria mediterranea M17</name>
    <dbReference type="NCBI Taxonomy" id="1200281"/>
    <lineage>
        <taxon>Bacteria</taxon>
        <taxon>Pseudomonadati</taxon>
        <taxon>Pseudomonadota</taxon>
        <taxon>Alphaproteobacteria</taxon>
        <taxon>Rhodobacterales</taxon>
        <taxon>Roseobacteraceae</taxon>
        <taxon>Falsiruegeria</taxon>
    </lineage>
</organism>
<evidence type="ECO:0000313" key="1">
    <source>
        <dbReference type="EMBL" id="SPJ27640.1"/>
    </source>
</evidence>
<name>A0A2R8C5E1_9RHOB</name>
<evidence type="ECO:0000313" key="2">
    <source>
        <dbReference type="Proteomes" id="UP000244898"/>
    </source>
</evidence>
<reference evidence="2" key="1">
    <citation type="submission" date="2018-03" db="EMBL/GenBank/DDBJ databases">
        <authorList>
            <person name="Rodrigo-Torres L."/>
            <person name="Arahal R. D."/>
            <person name="Lucena T."/>
        </authorList>
    </citation>
    <scope>NUCLEOTIDE SEQUENCE [LARGE SCALE GENOMIC DNA]</scope>
    <source>
        <strain evidence="2">CECT 7615</strain>
    </source>
</reference>
<dbReference type="AlphaFoldDB" id="A0A2R8C5E1"/>
<protein>
    <submittedName>
        <fullName evidence="1">Uncharacterized protein</fullName>
    </submittedName>
</protein>
<dbReference type="Proteomes" id="UP000244898">
    <property type="component" value="Unassembled WGS sequence"/>
</dbReference>
<dbReference type="OrthoDB" id="7778116at2"/>
<gene>
    <name evidence="1" type="ORF">TRM7615_01130</name>
</gene>
<accession>A0A2R8C5E1</accession>
<keyword evidence="2" id="KW-1185">Reference proteome</keyword>